<dbReference type="RefSeq" id="WP_052825795.1">
    <property type="nucleotide sequence ID" value="NZ_AWFK01000003.1"/>
</dbReference>
<dbReference type="InterPro" id="IPR024455">
    <property type="entry name" value="Phage_capsid"/>
</dbReference>
<dbReference type="Gene3D" id="3.30.2320.10">
    <property type="entry name" value="hypothetical protein PF0899 domain"/>
    <property type="match status" value="1"/>
</dbReference>
<feature type="domain" description="Phage capsid-like C-terminal" evidence="3">
    <location>
        <begin position="156"/>
        <end position="414"/>
    </location>
</feature>
<evidence type="ECO:0000256" key="2">
    <source>
        <dbReference type="SAM" id="Coils"/>
    </source>
</evidence>
<evidence type="ECO:0000259" key="3">
    <source>
        <dbReference type="Pfam" id="PF05065"/>
    </source>
</evidence>
<protein>
    <recommendedName>
        <fullName evidence="3">Phage capsid-like C-terminal domain-containing protein</fullName>
    </recommendedName>
</protein>
<evidence type="ECO:0000313" key="4">
    <source>
        <dbReference type="EMBL" id="KOA51653.1"/>
    </source>
</evidence>
<dbReference type="InterPro" id="IPR054612">
    <property type="entry name" value="Phage_capsid-like_C"/>
</dbReference>
<gene>
    <name evidence="4" type="ORF">BAAM0483_01395</name>
</gene>
<dbReference type="EMBL" id="AWFK01000003">
    <property type="protein sequence ID" value="KOA51653.1"/>
    <property type="molecule type" value="Genomic_DNA"/>
</dbReference>
<reference evidence="4 5" key="1">
    <citation type="journal article" date="2015" name="Int J Genomics">
        <title>Comparative Genomics Revealed Genetic Diversity and Species/Strain-Level Differences in Carbohydrate Metabolism of Three Probiotic Bifidobacterial Species.</title>
        <authorList>
            <person name="Odamaki T."/>
            <person name="Horigome A."/>
            <person name="Sugahara H."/>
            <person name="Hashikura N."/>
            <person name="Minami J."/>
            <person name="Xiao J.Z."/>
            <person name="Abe F."/>
        </authorList>
    </citation>
    <scope>NUCLEOTIDE SEQUENCE [LARGE SCALE GENOMIC DNA]</scope>
    <source>
        <strain evidence="4 5">MCC 0483</strain>
    </source>
</reference>
<evidence type="ECO:0000256" key="1">
    <source>
        <dbReference type="ARBA" id="ARBA00004328"/>
    </source>
</evidence>
<evidence type="ECO:0000313" key="5">
    <source>
        <dbReference type="Proteomes" id="UP000037239"/>
    </source>
</evidence>
<accession>A0AB34TBQ0</accession>
<sequence>MDLKAQLAAEIKAATDITEQAHAENRDLTDTEAKSFDEHLKTAEELKERIASYQANSKKLDALVLDETSVHDGEGLTDANTMSERFVKSKPYATYHRLVEQNLDSRDISIAKTRVGNLDEFYSAKYASKAGNALTSALALSQPQRLPLVDLVERPQITILDLITRGRIDAESIEYLQILSVTRNTAIVPENTGDDTADTLKPESTFATSLAKADVYDYADGYTVTNKMLRDSSALATYLNSEFRYSFDSKIADVLLNGTGTNGQPKGLLNTTGVQAGEYSKAGDEAMNLVKAIRRSLTKLRKVGATANAILVNPEDAEKIDLMQDANSRFYGNGPWGTGPTTVWGRPLVESEQVAAGKVIVGDFRQIALLDRTGLSIEAFNQHKDYAQRNLVYVRAELAAAQAIWRPKNFVVLEGKNA</sequence>
<name>A0AB34TBQ0_9BIFI</name>
<proteinExistence type="predicted"/>
<organism evidence="4 5">
    <name type="scientific">Bifidobacterium animalis subsp. animalis MCC 0483</name>
    <dbReference type="NCBI Taxonomy" id="1365955"/>
    <lineage>
        <taxon>Bacteria</taxon>
        <taxon>Bacillati</taxon>
        <taxon>Actinomycetota</taxon>
        <taxon>Actinomycetes</taxon>
        <taxon>Bifidobacteriales</taxon>
        <taxon>Bifidobacteriaceae</taxon>
        <taxon>Bifidobacterium</taxon>
    </lineage>
</organism>
<comment type="caution">
    <text evidence="4">The sequence shown here is derived from an EMBL/GenBank/DDBJ whole genome shotgun (WGS) entry which is preliminary data.</text>
</comment>
<dbReference type="AlphaFoldDB" id="A0AB34TBQ0"/>
<keyword evidence="2" id="KW-0175">Coiled coil</keyword>
<comment type="subcellular location">
    <subcellularLocation>
        <location evidence="1">Virion</location>
    </subcellularLocation>
</comment>
<dbReference type="Pfam" id="PF05065">
    <property type="entry name" value="Phage_capsid"/>
    <property type="match status" value="1"/>
</dbReference>
<dbReference type="SUPFAM" id="SSF56563">
    <property type="entry name" value="Major capsid protein gp5"/>
    <property type="match status" value="1"/>
</dbReference>
<dbReference type="Proteomes" id="UP000037239">
    <property type="component" value="Unassembled WGS sequence"/>
</dbReference>
<dbReference type="NCBIfam" id="TIGR01554">
    <property type="entry name" value="major_cap_HK97"/>
    <property type="match status" value="1"/>
</dbReference>
<dbReference type="Gene3D" id="3.30.2400.10">
    <property type="entry name" value="Major capsid protein gp5"/>
    <property type="match status" value="1"/>
</dbReference>
<feature type="coiled-coil region" evidence="2">
    <location>
        <begin position="36"/>
        <end position="63"/>
    </location>
</feature>